<keyword evidence="3" id="KW-1185">Reference proteome</keyword>
<feature type="chain" id="PRO_5047075004" evidence="1">
    <location>
        <begin position="30"/>
        <end position="557"/>
    </location>
</feature>
<evidence type="ECO:0000256" key="1">
    <source>
        <dbReference type="SAM" id="SignalP"/>
    </source>
</evidence>
<reference evidence="2 3" key="1">
    <citation type="submission" date="2017-05" db="EMBL/GenBank/DDBJ databases">
        <authorList>
            <person name="Varghese N."/>
            <person name="Submissions S."/>
        </authorList>
    </citation>
    <scope>NUCLEOTIDE SEQUENCE [LARGE SCALE GENOMIC DNA]</scope>
    <source>
        <strain evidence="2 3">DSM 25457</strain>
    </source>
</reference>
<evidence type="ECO:0000313" key="2">
    <source>
        <dbReference type="EMBL" id="SMP69028.1"/>
    </source>
</evidence>
<accession>A0ABY1QEA4</accession>
<dbReference type="EMBL" id="FXUG01000011">
    <property type="protein sequence ID" value="SMP69028.1"/>
    <property type="molecule type" value="Genomic_DNA"/>
</dbReference>
<feature type="signal peptide" evidence="1">
    <location>
        <begin position="1"/>
        <end position="29"/>
    </location>
</feature>
<name>A0ABY1QEA4_9BACT</name>
<evidence type="ECO:0000313" key="3">
    <source>
        <dbReference type="Proteomes" id="UP001158067"/>
    </source>
</evidence>
<protein>
    <submittedName>
        <fullName evidence="2">Uncharacterized protein</fullName>
    </submittedName>
</protein>
<dbReference type="InterPro" id="IPR023296">
    <property type="entry name" value="Glyco_hydro_beta-prop_sf"/>
</dbReference>
<sequence length="557" mass="62997">MQTMNRQRYLTLVLLVGCVAVSLSAHLHADDVARPRPAEWNNLVLGGQFKDRFERVKPRGDLTSKAWGGDNVLPRDVLNGIEDPDWSYWGGNAVRGDDGKYHLFVCRWPENAELGHFDYHNSIVIHAVADDPVGPYQYEDTIGHGHNPTLYKTRKGYVIYCVGKFYFSKSLSGPWKHNAFDFHKRERWCVQRRVNFTFAARDDGSYTAISRRGFAWVSPDGFTDWYLVSAESVYPKVEGVFEDPLMWKDDVQYHLIANDWKGRIAYYMRSKDGVHWVTEPGEAYAPGIDRYEDGTAPDWYKYERIRVLQDDHGRAVQAHFAVIDSDKHSDLPNDKHSSKHIIIPLTVERLIEVENEQPITADTREIRVKIQAEDGFDPHTDIDLDSLRFGASQEVSFGRGSRLRKTEKAGRDLVLVFEGQGNGITAENFAGKLQGKTSQGKLLIGWARLPGVSFSEPVLSSLAPKFEYTDEGLEAYVEVQNFGQAKSSQSWVEILVDGKVLASGSVRPMKPFETSLVRLVCDRTLSPASKCDVTVQLKSDGLPTETFTKNITLPSRE</sequence>
<comment type="caution">
    <text evidence="2">The sequence shown here is derived from an EMBL/GenBank/DDBJ whole genome shotgun (WGS) entry which is preliminary data.</text>
</comment>
<proteinExistence type="predicted"/>
<keyword evidence="1" id="KW-0732">Signal</keyword>
<dbReference type="CDD" id="cd08994">
    <property type="entry name" value="GH43_62_32_68_117_130-like"/>
    <property type="match status" value="1"/>
</dbReference>
<organism evidence="2 3">
    <name type="scientific">Neorhodopirellula lusitana</name>
    <dbReference type="NCBI Taxonomy" id="445327"/>
    <lineage>
        <taxon>Bacteria</taxon>
        <taxon>Pseudomonadati</taxon>
        <taxon>Planctomycetota</taxon>
        <taxon>Planctomycetia</taxon>
        <taxon>Pirellulales</taxon>
        <taxon>Pirellulaceae</taxon>
        <taxon>Neorhodopirellula</taxon>
    </lineage>
</organism>
<dbReference type="SUPFAM" id="SSF75005">
    <property type="entry name" value="Arabinanase/levansucrase/invertase"/>
    <property type="match status" value="1"/>
</dbReference>
<gene>
    <name evidence="2" type="ORF">SAMN06265222_111159</name>
</gene>
<dbReference type="Proteomes" id="UP001158067">
    <property type="component" value="Unassembled WGS sequence"/>
</dbReference>
<dbReference type="Gene3D" id="2.115.10.20">
    <property type="entry name" value="Glycosyl hydrolase domain, family 43"/>
    <property type="match status" value="1"/>
</dbReference>